<name>A0A0G0M761_9BACT</name>
<dbReference type="EMBL" id="LBWB01000019">
    <property type="protein sequence ID" value="KKQ99993.1"/>
    <property type="molecule type" value="Genomic_DNA"/>
</dbReference>
<dbReference type="STRING" id="1618574.UT24_C0019G0033"/>
<organism evidence="1 2">
    <name type="scientific">Candidatus Woesebacteria bacterium GW2011_GWB1_39_12</name>
    <dbReference type="NCBI Taxonomy" id="1618574"/>
    <lineage>
        <taxon>Bacteria</taxon>
        <taxon>Candidatus Woeseibacteriota</taxon>
    </lineage>
</organism>
<accession>A0A0G0M761</accession>
<reference evidence="1 2" key="1">
    <citation type="journal article" date="2015" name="Nature">
        <title>rRNA introns, odd ribosomes, and small enigmatic genomes across a large radiation of phyla.</title>
        <authorList>
            <person name="Brown C.T."/>
            <person name="Hug L.A."/>
            <person name="Thomas B.C."/>
            <person name="Sharon I."/>
            <person name="Castelle C.J."/>
            <person name="Singh A."/>
            <person name="Wilkins M.J."/>
            <person name="Williams K.H."/>
            <person name="Banfield J.F."/>
        </authorList>
    </citation>
    <scope>NUCLEOTIDE SEQUENCE [LARGE SCALE GENOMIC DNA]</scope>
</reference>
<evidence type="ECO:0000313" key="1">
    <source>
        <dbReference type="EMBL" id="KKQ99993.1"/>
    </source>
</evidence>
<protein>
    <submittedName>
        <fullName evidence="1">Uncharacterized protein</fullName>
    </submittedName>
</protein>
<comment type="caution">
    <text evidence="1">The sequence shown here is derived from an EMBL/GenBank/DDBJ whole genome shotgun (WGS) entry which is preliminary data.</text>
</comment>
<dbReference type="AlphaFoldDB" id="A0A0G0M761"/>
<dbReference type="Proteomes" id="UP000033881">
    <property type="component" value="Unassembled WGS sequence"/>
</dbReference>
<gene>
    <name evidence="1" type="ORF">UT24_C0019G0033</name>
</gene>
<proteinExistence type="predicted"/>
<evidence type="ECO:0000313" key="2">
    <source>
        <dbReference type="Proteomes" id="UP000033881"/>
    </source>
</evidence>
<sequence length="53" mass="5965">MDLGELVDNFAKILKDEGFGKITIIFENKNTELGASVYDGFLEDESVFIHILD</sequence>